<protein>
    <submittedName>
        <fullName evidence="9">ABC transporter ATP-binding protein</fullName>
    </submittedName>
</protein>
<comment type="subcellular location">
    <subcellularLocation>
        <location evidence="1">Cell membrane</location>
        <topology evidence="1">Peripheral membrane protein</topology>
    </subcellularLocation>
</comment>
<dbReference type="EMBL" id="JAENHP010000010">
    <property type="protein sequence ID" value="MBM2619455.1"/>
    <property type="molecule type" value="Genomic_DNA"/>
</dbReference>
<reference evidence="9 10" key="1">
    <citation type="submission" date="2021-01" db="EMBL/GenBank/DDBJ databases">
        <title>Actinoplanes sp. nov. LDG1-06 isolated from lichen.</title>
        <authorList>
            <person name="Saeng-In P."/>
            <person name="Phongsopitanun W."/>
            <person name="Kanchanasin P."/>
            <person name="Yuki M."/>
            <person name="Kudo T."/>
            <person name="Ohkuma M."/>
            <person name="Tanasupawat S."/>
        </authorList>
    </citation>
    <scope>NUCLEOTIDE SEQUENCE [LARGE SCALE GENOMIC DNA]</scope>
    <source>
        <strain evidence="9 10">LDG1-06</strain>
    </source>
</reference>
<evidence type="ECO:0000256" key="6">
    <source>
        <dbReference type="ARBA" id="ARBA00022840"/>
    </source>
</evidence>
<dbReference type="InterPro" id="IPR017871">
    <property type="entry name" value="ABC_transporter-like_CS"/>
</dbReference>
<evidence type="ECO:0000313" key="10">
    <source>
        <dbReference type="Proteomes" id="UP000632138"/>
    </source>
</evidence>
<evidence type="ECO:0000256" key="7">
    <source>
        <dbReference type="ARBA" id="ARBA00023136"/>
    </source>
</evidence>
<organism evidence="9 10">
    <name type="scientific">Paractinoplanes ovalisporus</name>
    <dbReference type="NCBI Taxonomy" id="2810368"/>
    <lineage>
        <taxon>Bacteria</taxon>
        <taxon>Bacillati</taxon>
        <taxon>Actinomycetota</taxon>
        <taxon>Actinomycetes</taxon>
        <taxon>Micromonosporales</taxon>
        <taxon>Micromonosporaceae</taxon>
        <taxon>Paractinoplanes</taxon>
    </lineage>
</organism>
<comment type="caution">
    <text evidence="9">The sequence shown here is derived from an EMBL/GenBank/DDBJ whole genome shotgun (WGS) entry which is preliminary data.</text>
</comment>
<feature type="domain" description="ABC transporter" evidence="8">
    <location>
        <begin position="4"/>
        <end position="254"/>
    </location>
</feature>
<dbReference type="InterPro" id="IPR013563">
    <property type="entry name" value="Oligopep_ABC_C"/>
</dbReference>
<evidence type="ECO:0000256" key="2">
    <source>
        <dbReference type="ARBA" id="ARBA00005417"/>
    </source>
</evidence>
<dbReference type="PROSITE" id="PS00211">
    <property type="entry name" value="ABC_TRANSPORTER_1"/>
    <property type="match status" value="2"/>
</dbReference>
<dbReference type="Proteomes" id="UP000632138">
    <property type="component" value="Unassembled WGS sequence"/>
</dbReference>
<keyword evidence="7" id="KW-0472">Membrane</keyword>
<accession>A0ABS2AHZ0</accession>
<dbReference type="RefSeq" id="WP_203379443.1">
    <property type="nucleotide sequence ID" value="NZ_JAENHP010000010.1"/>
</dbReference>
<dbReference type="NCBIfam" id="NF007739">
    <property type="entry name" value="PRK10419.1"/>
    <property type="match status" value="2"/>
</dbReference>
<keyword evidence="3" id="KW-0813">Transport</keyword>
<dbReference type="Pfam" id="PF08352">
    <property type="entry name" value="oligo_HPY"/>
    <property type="match status" value="2"/>
</dbReference>
<dbReference type="Pfam" id="PF00005">
    <property type="entry name" value="ABC_tran"/>
    <property type="match status" value="2"/>
</dbReference>
<proteinExistence type="inferred from homology"/>
<evidence type="ECO:0000256" key="1">
    <source>
        <dbReference type="ARBA" id="ARBA00004202"/>
    </source>
</evidence>
<dbReference type="InterPro" id="IPR027417">
    <property type="entry name" value="P-loop_NTPase"/>
</dbReference>
<evidence type="ECO:0000256" key="3">
    <source>
        <dbReference type="ARBA" id="ARBA00022448"/>
    </source>
</evidence>
<dbReference type="SMART" id="SM00382">
    <property type="entry name" value="AAA"/>
    <property type="match status" value="2"/>
</dbReference>
<dbReference type="InterPro" id="IPR003439">
    <property type="entry name" value="ABC_transporter-like_ATP-bd"/>
</dbReference>
<dbReference type="PROSITE" id="PS50893">
    <property type="entry name" value="ABC_TRANSPORTER_2"/>
    <property type="match status" value="2"/>
</dbReference>
<keyword evidence="5" id="KW-0547">Nucleotide-binding</keyword>
<keyword evidence="6 9" id="KW-0067">ATP-binding</keyword>
<feature type="domain" description="ABC transporter" evidence="8">
    <location>
        <begin position="277"/>
        <end position="515"/>
    </location>
</feature>
<gene>
    <name evidence="9" type="ORF">JIG36_28265</name>
</gene>
<evidence type="ECO:0000256" key="4">
    <source>
        <dbReference type="ARBA" id="ARBA00022475"/>
    </source>
</evidence>
<dbReference type="PANTHER" id="PTHR43297:SF2">
    <property type="entry name" value="DIPEPTIDE TRANSPORT ATP-BINDING PROTEIN DPPD"/>
    <property type="match status" value="1"/>
</dbReference>
<dbReference type="PANTHER" id="PTHR43297">
    <property type="entry name" value="OLIGOPEPTIDE TRANSPORT ATP-BINDING PROTEIN APPD"/>
    <property type="match status" value="1"/>
</dbReference>
<evidence type="ECO:0000313" key="9">
    <source>
        <dbReference type="EMBL" id="MBM2619455.1"/>
    </source>
</evidence>
<dbReference type="NCBIfam" id="NF008453">
    <property type="entry name" value="PRK11308.1"/>
    <property type="match status" value="2"/>
</dbReference>
<name>A0ABS2AHZ0_9ACTN</name>
<dbReference type="InterPro" id="IPR003593">
    <property type="entry name" value="AAA+_ATPase"/>
</dbReference>
<dbReference type="NCBIfam" id="TIGR01727">
    <property type="entry name" value="oligo_HPY"/>
    <property type="match status" value="1"/>
</dbReference>
<keyword evidence="4" id="KW-1003">Cell membrane</keyword>
<evidence type="ECO:0000259" key="8">
    <source>
        <dbReference type="PROSITE" id="PS50893"/>
    </source>
</evidence>
<dbReference type="GO" id="GO:0005524">
    <property type="term" value="F:ATP binding"/>
    <property type="evidence" value="ECO:0007669"/>
    <property type="project" value="UniProtKB-KW"/>
</dbReference>
<dbReference type="CDD" id="cd03257">
    <property type="entry name" value="ABC_NikE_OppD_transporters"/>
    <property type="match status" value="2"/>
</dbReference>
<comment type="similarity">
    <text evidence="2">Belongs to the ABC transporter superfamily.</text>
</comment>
<evidence type="ECO:0000256" key="5">
    <source>
        <dbReference type="ARBA" id="ARBA00022741"/>
    </source>
</evidence>
<dbReference type="SUPFAM" id="SSF52540">
    <property type="entry name" value="P-loop containing nucleoside triphosphate hydrolases"/>
    <property type="match status" value="2"/>
</dbReference>
<keyword evidence="10" id="KW-1185">Reference proteome</keyword>
<sequence length="597" mass="63825">MTLLEVRNLVTTFHTADGPVEAVRDVSFDLDAGETLALVGESGSGKSVTALSLLNMVRRPGRIEGGEVLLDGRNLLGLGGNEMRAVRGGELSMIFQDPVSSLNPLLKVRAQLTEAVLAHRRMPRRAAEQRAVELMTRVGIPDPEARLSDHPLAFSGGMAQRVMIAMALAGDPKVIIADEPTTALDVTIQAQILELLAELNRENGTAVILITHNLGIVARLCQRVAVMFNGEIVEQGTTDEIFSAPRHTYTKDLLAATPSLRRPRPALPTPEQPEPLLEVLDLTKAYKSRGRTLQAVAGVSFDVGRGETVGLVGESGCGKSTIAKLVLGIEEPSSGLISYGGRPVTGLRGAAQRSYNGKVQLVFQNPMSSLNPRMTVGQAIGETLRVRGSGPSRVAELLELVGLPASAAGRYPHEFSGGQRQRIVIARALAVEPELIVCDEAVAALDVSLQAQIIALLRDLQSRLGLSYLFIGHDLASVRDVSARMLVMYLGEIVESGPSDDVTAAPLHPYAASLLSSVPEPDPQVERERERIVLRGEVPTPLNPPPGCRFHTRCPIGPIARPNRAICRTDKPPLLQVSPGRSAACHFPGELSAIGGR</sequence>
<dbReference type="Gene3D" id="3.40.50.300">
    <property type="entry name" value="P-loop containing nucleotide triphosphate hydrolases"/>
    <property type="match status" value="2"/>
</dbReference>
<dbReference type="InterPro" id="IPR050388">
    <property type="entry name" value="ABC_Ni/Peptide_Import"/>
</dbReference>